<sequence length="65" mass="7169">MVPFQPDQDVVDTYPTYRLSEKDRGITAQCVEKLLNGCNKLWGGIVGTCKEAVRATLQSSTACDF</sequence>
<comment type="caution">
    <text evidence="1">The sequence shown here is derived from an EMBL/GenBank/DDBJ whole genome shotgun (WGS) entry which is preliminary data.</text>
</comment>
<evidence type="ECO:0000313" key="2">
    <source>
        <dbReference type="Proteomes" id="UP000076580"/>
    </source>
</evidence>
<dbReference type="GeneID" id="63718412"/>
<dbReference type="AlphaFoldDB" id="A0A151GNY4"/>
<evidence type="ECO:0000313" key="1">
    <source>
        <dbReference type="EMBL" id="KYK58751.1"/>
    </source>
</evidence>
<keyword evidence="2" id="KW-1185">Reference proteome</keyword>
<dbReference type="InParanoid" id="A0A151GNY4"/>
<dbReference type="Proteomes" id="UP000076580">
    <property type="component" value="Chromosome 02"/>
</dbReference>
<protein>
    <submittedName>
        <fullName evidence="1">Uncharacterized protein</fullName>
    </submittedName>
</protein>
<dbReference type="RefSeq" id="XP_040658103.1">
    <property type="nucleotide sequence ID" value="XM_040803070.1"/>
</dbReference>
<accession>A0A151GNY4</accession>
<proteinExistence type="predicted"/>
<name>A0A151GNY4_DRECN</name>
<organism evidence="1 2">
    <name type="scientific">Drechmeria coniospora</name>
    <name type="common">Nematophagous fungus</name>
    <name type="synonym">Meria coniospora</name>
    <dbReference type="NCBI Taxonomy" id="98403"/>
    <lineage>
        <taxon>Eukaryota</taxon>
        <taxon>Fungi</taxon>
        <taxon>Dikarya</taxon>
        <taxon>Ascomycota</taxon>
        <taxon>Pezizomycotina</taxon>
        <taxon>Sordariomycetes</taxon>
        <taxon>Hypocreomycetidae</taxon>
        <taxon>Hypocreales</taxon>
        <taxon>Ophiocordycipitaceae</taxon>
        <taxon>Drechmeria</taxon>
    </lineage>
</organism>
<reference evidence="1 2" key="1">
    <citation type="journal article" date="2016" name="Sci. Rep.">
        <title>Insights into Adaptations to a Near-Obligate Nematode Endoparasitic Lifestyle from the Finished Genome of Drechmeria coniospora.</title>
        <authorList>
            <person name="Zhang L."/>
            <person name="Zhou Z."/>
            <person name="Guo Q."/>
            <person name="Fokkens L."/>
            <person name="Miskei M."/>
            <person name="Pocsi I."/>
            <person name="Zhang W."/>
            <person name="Chen M."/>
            <person name="Wang L."/>
            <person name="Sun Y."/>
            <person name="Donzelli B.G."/>
            <person name="Gibson D.M."/>
            <person name="Nelson D.R."/>
            <person name="Luo J.G."/>
            <person name="Rep M."/>
            <person name="Liu H."/>
            <person name="Yang S."/>
            <person name="Wang J."/>
            <person name="Krasnoff S.B."/>
            <person name="Xu Y."/>
            <person name="Molnar I."/>
            <person name="Lin M."/>
        </authorList>
    </citation>
    <scope>NUCLEOTIDE SEQUENCE [LARGE SCALE GENOMIC DNA]</scope>
    <source>
        <strain evidence="1 2">ARSEF 6962</strain>
    </source>
</reference>
<dbReference type="EMBL" id="LAYC01000002">
    <property type="protein sequence ID" value="KYK58751.1"/>
    <property type="molecule type" value="Genomic_DNA"/>
</dbReference>
<gene>
    <name evidence="1" type="ORF">DCS_05769</name>
</gene>